<feature type="transmembrane region" description="Helical" evidence="6">
    <location>
        <begin position="467"/>
        <end position="493"/>
    </location>
</feature>
<accession>A0A2H8TVB2</accession>
<evidence type="ECO:0000256" key="2">
    <source>
        <dbReference type="ARBA" id="ARBA00022692"/>
    </source>
</evidence>
<feature type="transmembrane region" description="Helical" evidence="6">
    <location>
        <begin position="216"/>
        <end position="239"/>
    </location>
</feature>
<feature type="transmembrane region" description="Helical" evidence="6">
    <location>
        <begin position="304"/>
        <end position="327"/>
    </location>
</feature>
<dbReference type="Pfam" id="PF01490">
    <property type="entry name" value="Aa_trans"/>
    <property type="match status" value="1"/>
</dbReference>
<feature type="transmembrane region" description="Helical" evidence="6">
    <location>
        <begin position="146"/>
        <end position="171"/>
    </location>
</feature>
<evidence type="ECO:0000256" key="4">
    <source>
        <dbReference type="ARBA" id="ARBA00023136"/>
    </source>
</evidence>
<dbReference type="EMBL" id="GFXV01005697">
    <property type="protein sequence ID" value="MBW17502.1"/>
    <property type="molecule type" value="Transcribed_RNA"/>
</dbReference>
<feature type="transmembrane region" description="Helical" evidence="6">
    <location>
        <begin position="259"/>
        <end position="284"/>
    </location>
</feature>
<evidence type="ECO:0000256" key="6">
    <source>
        <dbReference type="SAM" id="Phobius"/>
    </source>
</evidence>
<organism evidence="8">
    <name type="scientific">Melanaphis sacchari</name>
    <dbReference type="NCBI Taxonomy" id="742174"/>
    <lineage>
        <taxon>Eukaryota</taxon>
        <taxon>Metazoa</taxon>
        <taxon>Ecdysozoa</taxon>
        <taxon>Arthropoda</taxon>
        <taxon>Hexapoda</taxon>
        <taxon>Insecta</taxon>
        <taxon>Pterygota</taxon>
        <taxon>Neoptera</taxon>
        <taxon>Paraneoptera</taxon>
        <taxon>Hemiptera</taxon>
        <taxon>Sternorrhyncha</taxon>
        <taxon>Aphidomorpha</taxon>
        <taxon>Aphidoidea</taxon>
        <taxon>Aphididae</taxon>
        <taxon>Aphidini</taxon>
        <taxon>Melanaphis</taxon>
    </lineage>
</organism>
<evidence type="ECO:0000256" key="5">
    <source>
        <dbReference type="SAM" id="MobiDB-lite"/>
    </source>
</evidence>
<evidence type="ECO:0000256" key="1">
    <source>
        <dbReference type="ARBA" id="ARBA00004141"/>
    </source>
</evidence>
<feature type="region of interest" description="Disordered" evidence="5">
    <location>
        <begin position="1"/>
        <end position="47"/>
    </location>
</feature>
<feature type="compositionally biased region" description="Basic and acidic residues" evidence="5">
    <location>
        <begin position="29"/>
        <end position="39"/>
    </location>
</feature>
<protein>
    <submittedName>
        <fullName evidence="8">Proton-coupled amino acid transporter 1</fullName>
    </submittedName>
</protein>
<dbReference type="PANTHER" id="PTHR22950:SF494">
    <property type="entry name" value="GH04538P"/>
    <property type="match status" value="1"/>
</dbReference>
<keyword evidence="4 6" id="KW-0472">Membrane</keyword>
<feature type="transmembrane region" description="Helical" evidence="6">
    <location>
        <begin position="83"/>
        <end position="107"/>
    </location>
</feature>
<evidence type="ECO:0000313" key="8">
    <source>
        <dbReference type="EMBL" id="MBW17502.1"/>
    </source>
</evidence>
<name>A0A2H8TVB2_9HEMI</name>
<proteinExistence type="predicted"/>
<comment type="subcellular location">
    <subcellularLocation>
        <location evidence="1">Membrane</location>
        <topology evidence="1">Multi-pass membrane protein</topology>
    </subcellularLocation>
</comment>
<evidence type="ECO:0000256" key="3">
    <source>
        <dbReference type="ARBA" id="ARBA00022989"/>
    </source>
</evidence>
<sequence length="623" mass="68135">MKHILSSKSRGVANNNGNDGDGNVGTQGWRHDKGEKKQLPYDPFQMRDSSNTTTATGALLHLIKSSLGSGVLAMPNAFKNGGLIFGLFGTAAIGALCAHCIYLLVLCSQTLARRTRRPALGFADTAYLAFKTGPRRIRAWASFAKGFVNAALFCTYYFGNCVYVILISASFKQVADNHTPEEWHFSIRTWILGLALPILPLGIIRTLRVLVPFSAVATTFILVGLGCSMVWVVVGVSPFSSKEAVLAAVPLPDMASRPWVGTIAHMPLFFATVVFAMEGIGTVLPIENSMRHPEHFLRARPCGVLNAAMTLVVFLYSIAGFLGYLRFGNDTEGSITLNLPNDLFAEAVKMMVTLSILFSYGLQFCVPSEIVWARLGPWLHKRKSDAKYSTPTIDKETSTVSTIVGTIVTMTTVTSTVNHTTNNEKKQTEEELDEPEKYMDWEYYVMRALMILGTFGIAAIVPNLAPIISLFGAVFFSILGLLCPAAIHLIVFWNHNNDNSEHNEDSDSENDLRFDGVDNYAMFDDMSIECGSVTQGQQQKRMSSDPLGTRKKAMNRLTAAKDVAIILLALFAMVSGAYASLVDIFQSYKVSGEVHSVNSTIVMITTTIGPGPESAFLLTKEIH</sequence>
<dbReference type="GO" id="GO:0005774">
    <property type="term" value="C:vacuolar membrane"/>
    <property type="evidence" value="ECO:0007669"/>
    <property type="project" value="TreeGrafter"/>
</dbReference>
<dbReference type="InterPro" id="IPR013057">
    <property type="entry name" value="AA_transpt_TM"/>
</dbReference>
<feature type="transmembrane region" description="Helical" evidence="6">
    <location>
        <begin position="444"/>
        <end position="461"/>
    </location>
</feature>
<gene>
    <name evidence="8" type="primary">SLC36A1_2</name>
</gene>
<feature type="transmembrane region" description="Helical" evidence="6">
    <location>
        <begin position="183"/>
        <end position="204"/>
    </location>
</feature>
<keyword evidence="2 6" id="KW-0812">Transmembrane</keyword>
<feature type="transmembrane region" description="Helical" evidence="6">
    <location>
        <begin position="347"/>
        <end position="373"/>
    </location>
</feature>
<reference evidence="8" key="1">
    <citation type="submission" date="2017-10" db="EMBL/GenBank/DDBJ databases">
        <title>Transcriptome Assembly of Sugarcane Aphid Adults.</title>
        <authorList>
            <person name="Scully E.D."/>
            <person name="Palmer N.A."/>
            <person name="Geib S.M."/>
            <person name="Sarath G."/>
            <person name="Sattler S.E."/>
        </authorList>
    </citation>
    <scope>NUCLEOTIDE SEQUENCE</scope>
    <source>
        <tissue evidence="8">Whole body</tissue>
    </source>
</reference>
<dbReference type="PANTHER" id="PTHR22950">
    <property type="entry name" value="AMINO ACID TRANSPORTER"/>
    <property type="match status" value="1"/>
</dbReference>
<feature type="domain" description="Amino acid transporter transmembrane" evidence="7">
    <location>
        <begin position="52"/>
        <end position="497"/>
    </location>
</feature>
<dbReference type="AlphaFoldDB" id="A0A2H8TVB2"/>
<dbReference type="OrthoDB" id="1684102at2759"/>
<dbReference type="GO" id="GO:0015179">
    <property type="term" value="F:L-amino acid transmembrane transporter activity"/>
    <property type="evidence" value="ECO:0007669"/>
    <property type="project" value="TreeGrafter"/>
</dbReference>
<evidence type="ECO:0000259" key="7">
    <source>
        <dbReference type="Pfam" id="PF01490"/>
    </source>
</evidence>
<keyword evidence="3 6" id="KW-1133">Transmembrane helix</keyword>
<feature type="transmembrane region" description="Helical" evidence="6">
    <location>
        <begin position="559"/>
        <end position="581"/>
    </location>
</feature>